<accession>A0A916QIJ1</accession>
<name>A0A916QIJ1_9BACL</name>
<keyword evidence="2" id="KW-1185">Reference proteome</keyword>
<dbReference type="Proteomes" id="UP000654993">
    <property type="component" value="Unassembled WGS sequence"/>
</dbReference>
<protein>
    <submittedName>
        <fullName evidence="1">Uncharacterized protein</fullName>
    </submittedName>
</protein>
<reference evidence="1" key="1">
    <citation type="submission" date="2020-08" db="EMBL/GenBank/DDBJ databases">
        <authorList>
            <person name="Uke A."/>
            <person name="Chhe C."/>
            <person name="Baramee S."/>
            <person name="Kosugi A."/>
        </authorList>
    </citation>
    <scope>NUCLEOTIDE SEQUENCE</scope>
    <source>
        <strain evidence="1">DA-C8</strain>
    </source>
</reference>
<dbReference type="EMBL" id="BMAQ01000035">
    <property type="protein sequence ID" value="GFR39166.1"/>
    <property type="molecule type" value="Genomic_DNA"/>
</dbReference>
<evidence type="ECO:0000313" key="2">
    <source>
        <dbReference type="Proteomes" id="UP000654993"/>
    </source>
</evidence>
<sequence length="92" mass="10376">MRSADVRIIKRHIERIGRRVIKSIADGRGIGRSYGMGSLGEKEVLLDGHKGLIGSIELVRIIRMIRMIKMIKRLMLLDETGQAVMEGCPGYR</sequence>
<dbReference type="AlphaFoldDB" id="A0A916QIJ1"/>
<comment type="caution">
    <text evidence="1">The sequence shown here is derived from an EMBL/GenBank/DDBJ whole genome shotgun (WGS) entry which is preliminary data.</text>
</comment>
<proteinExistence type="predicted"/>
<gene>
    <name evidence="1" type="ORF">PRECH8_24620</name>
</gene>
<reference evidence="1" key="2">
    <citation type="journal article" date="2021" name="Data Brief">
        <title>Draft genome sequence data of the facultative, thermophilic, xylanolytic bacterium Paenibacillus sp. strain DA-C8.</title>
        <authorList>
            <person name="Chhe C."/>
            <person name="Uke A."/>
            <person name="Baramee S."/>
            <person name="Ungkulpasvich U."/>
            <person name="Tachaapaikoon C."/>
            <person name="Pason P."/>
            <person name="Waeonukul R."/>
            <person name="Ratanakhanokchai K."/>
            <person name="Kosugi A."/>
        </authorList>
    </citation>
    <scope>NUCLEOTIDE SEQUENCE</scope>
    <source>
        <strain evidence="1">DA-C8</strain>
    </source>
</reference>
<evidence type="ECO:0000313" key="1">
    <source>
        <dbReference type="EMBL" id="GFR39166.1"/>
    </source>
</evidence>
<organism evidence="1 2">
    <name type="scientific">Insulibacter thermoxylanivorax</name>
    <dbReference type="NCBI Taxonomy" id="2749268"/>
    <lineage>
        <taxon>Bacteria</taxon>
        <taxon>Bacillati</taxon>
        <taxon>Bacillota</taxon>
        <taxon>Bacilli</taxon>
        <taxon>Bacillales</taxon>
        <taxon>Paenibacillaceae</taxon>
        <taxon>Insulibacter</taxon>
    </lineage>
</organism>